<evidence type="ECO:0000256" key="1">
    <source>
        <dbReference type="SAM" id="MobiDB-lite"/>
    </source>
</evidence>
<proteinExistence type="predicted"/>
<dbReference type="AlphaFoldDB" id="A0A4D4KU41"/>
<dbReference type="EMBL" id="BJHW01000001">
    <property type="protein sequence ID" value="GDY49379.1"/>
    <property type="molecule type" value="Genomic_DNA"/>
</dbReference>
<accession>A0A4D4KU41</accession>
<gene>
    <name evidence="2" type="ORF">SVIO_000020</name>
</gene>
<name>A0A4D4KU41_STRVO</name>
<sequence length="121" mass="13834">MGYDMHMVRTPDGEEERFGAARREFDEAVAARDALYLPPGDPEYKAAQEKVSAAYDAMYEAHTSYFRLSIWSMRECRAIMHHFGMLLETTTPLRRRPWRRTASAPTSTTTPSGPRGSCRSR</sequence>
<comment type="caution">
    <text evidence="2">The sequence shown here is derived from an EMBL/GenBank/DDBJ whole genome shotgun (WGS) entry which is preliminary data.</text>
</comment>
<feature type="region of interest" description="Disordered" evidence="1">
    <location>
        <begin position="94"/>
        <end position="121"/>
    </location>
</feature>
<dbReference type="Proteomes" id="UP000301309">
    <property type="component" value="Unassembled WGS sequence"/>
</dbReference>
<protein>
    <submittedName>
        <fullName evidence="2">Uncharacterized protein</fullName>
    </submittedName>
</protein>
<evidence type="ECO:0000313" key="3">
    <source>
        <dbReference type="Proteomes" id="UP000301309"/>
    </source>
</evidence>
<evidence type="ECO:0000313" key="2">
    <source>
        <dbReference type="EMBL" id="GDY49379.1"/>
    </source>
</evidence>
<feature type="compositionally biased region" description="Low complexity" evidence="1">
    <location>
        <begin position="100"/>
        <end position="121"/>
    </location>
</feature>
<keyword evidence="3" id="KW-1185">Reference proteome</keyword>
<organism evidence="2 3">
    <name type="scientific">Streptomyces violaceusniger</name>
    <dbReference type="NCBI Taxonomy" id="68280"/>
    <lineage>
        <taxon>Bacteria</taxon>
        <taxon>Bacillati</taxon>
        <taxon>Actinomycetota</taxon>
        <taxon>Actinomycetes</taxon>
        <taxon>Kitasatosporales</taxon>
        <taxon>Streptomycetaceae</taxon>
        <taxon>Streptomyces</taxon>
        <taxon>Streptomyces violaceusniger group</taxon>
    </lineage>
</organism>
<reference evidence="2 3" key="1">
    <citation type="journal article" date="2020" name="Int. J. Syst. Evol. Microbiol.">
        <title>Reclassification of Streptomyces castelarensis and Streptomyces sporoclivatus as later heterotypic synonyms of Streptomyces antimycoticus.</title>
        <authorList>
            <person name="Komaki H."/>
            <person name="Tamura T."/>
        </authorList>
    </citation>
    <scope>NUCLEOTIDE SEQUENCE [LARGE SCALE GENOMIC DNA]</scope>
    <source>
        <strain evidence="2 3">NBRC 13459</strain>
    </source>
</reference>